<evidence type="ECO:0000313" key="2">
    <source>
        <dbReference type="EMBL" id="KLN36500.1"/>
    </source>
</evidence>
<dbReference type="GO" id="GO:0003824">
    <property type="term" value="F:catalytic activity"/>
    <property type="evidence" value="ECO:0007669"/>
    <property type="project" value="UniProtKB-ARBA"/>
</dbReference>
<dbReference type="SUPFAM" id="SSF53474">
    <property type="entry name" value="alpha/beta-Hydrolases"/>
    <property type="match status" value="1"/>
</dbReference>
<protein>
    <recommendedName>
        <fullName evidence="1">AB hydrolase-1 domain-containing protein</fullName>
    </recommendedName>
</protein>
<name>A0A0H2KSH8_9MICO</name>
<gene>
    <name evidence="2" type="ORF">FB00_01220</name>
</gene>
<dbReference type="Pfam" id="PF12697">
    <property type="entry name" value="Abhydrolase_6"/>
    <property type="match status" value="1"/>
</dbReference>
<dbReference type="PATRIC" id="fig|264251.5.peg.249"/>
<sequence length="273" mass="28887">MTDRVTTSHVLTARGDTVTYDLRGEGPGLVFVAGAGPFRAIDPITTETAERVSAQGVTTVVHDRLGRGESPADGALDLERELAAVAAAIAVADGGSGRGAVLCGHSSGCTIALAAAHAGLPVTGLVLWEAPLGDDAAATKEWIDEFERRLDAEDYVGATEQYMKDMPPEWLDGMRRSPDFEQLARGSRSQRADGESLVWATTALEDGTLATVDVPVLATYGTATFPEMPVSARKVVAAVPHGEVHEVEGAFHSWDPAAMADVLVRFVREVDRH</sequence>
<organism evidence="2 3">
    <name type="scientific">Cellulosimicrobium funkei</name>
    <dbReference type="NCBI Taxonomy" id="264251"/>
    <lineage>
        <taxon>Bacteria</taxon>
        <taxon>Bacillati</taxon>
        <taxon>Actinomycetota</taxon>
        <taxon>Actinomycetes</taxon>
        <taxon>Micrococcales</taxon>
        <taxon>Promicromonosporaceae</taxon>
        <taxon>Cellulosimicrobium</taxon>
    </lineage>
</organism>
<proteinExistence type="predicted"/>
<dbReference type="EMBL" id="JNBQ01000001">
    <property type="protein sequence ID" value="KLN36500.1"/>
    <property type="molecule type" value="Genomic_DNA"/>
</dbReference>
<keyword evidence="3" id="KW-1185">Reference proteome</keyword>
<dbReference type="STRING" id="264251.FB00_01220"/>
<dbReference type="RefSeq" id="WP_047230986.1">
    <property type="nucleotide sequence ID" value="NZ_JNBQ01000001.1"/>
</dbReference>
<dbReference type="InterPro" id="IPR029058">
    <property type="entry name" value="AB_hydrolase_fold"/>
</dbReference>
<comment type="caution">
    <text evidence="2">The sequence shown here is derived from an EMBL/GenBank/DDBJ whole genome shotgun (WGS) entry which is preliminary data.</text>
</comment>
<accession>A0A0H2KSH8</accession>
<evidence type="ECO:0000259" key="1">
    <source>
        <dbReference type="Pfam" id="PF12697"/>
    </source>
</evidence>
<dbReference type="Proteomes" id="UP000035265">
    <property type="component" value="Unassembled WGS sequence"/>
</dbReference>
<dbReference type="InterPro" id="IPR000073">
    <property type="entry name" value="AB_hydrolase_1"/>
</dbReference>
<evidence type="ECO:0000313" key="3">
    <source>
        <dbReference type="Proteomes" id="UP000035265"/>
    </source>
</evidence>
<dbReference type="Gene3D" id="3.40.50.1820">
    <property type="entry name" value="alpha/beta hydrolase"/>
    <property type="match status" value="1"/>
</dbReference>
<reference evidence="2 3" key="1">
    <citation type="submission" date="2014-05" db="EMBL/GenBank/DDBJ databases">
        <title>Cellulosimicrobium funkei U11 genome.</title>
        <authorList>
            <person name="Hu C."/>
            <person name="Gong Y."/>
            <person name="Wan W."/>
            <person name="Jiang M."/>
        </authorList>
    </citation>
    <scope>NUCLEOTIDE SEQUENCE [LARGE SCALE GENOMIC DNA]</scope>
    <source>
        <strain evidence="2 3">U11</strain>
    </source>
</reference>
<dbReference type="AlphaFoldDB" id="A0A0H2KSH8"/>
<feature type="domain" description="AB hydrolase-1" evidence="1">
    <location>
        <begin position="29"/>
        <end position="261"/>
    </location>
</feature>